<keyword evidence="2" id="KW-1185">Reference proteome</keyword>
<name>A0A286CXZ2_9GAMM</name>
<dbReference type="EMBL" id="OCND01000001">
    <property type="protein sequence ID" value="SOD51254.1"/>
    <property type="molecule type" value="Genomic_DNA"/>
</dbReference>
<evidence type="ECO:0000313" key="2">
    <source>
        <dbReference type="Proteomes" id="UP000219374"/>
    </source>
</evidence>
<dbReference type="RefSeq" id="WP_097120313.1">
    <property type="nucleotide sequence ID" value="NZ_OCND01000001.1"/>
</dbReference>
<gene>
    <name evidence="1" type="ORF">SAMN06296416_101530</name>
</gene>
<reference evidence="1 2" key="1">
    <citation type="submission" date="2017-09" db="EMBL/GenBank/DDBJ databases">
        <authorList>
            <person name="Ehlers B."/>
            <person name="Leendertz F.H."/>
        </authorList>
    </citation>
    <scope>NUCLEOTIDE SEQUENCE [LARGE SCALE GENOMIC DNA]</scope>
    <source>
        <strain evidence="1 2">CGMCC 1.10978</strain>
    </source>
</reference>
<dbReference type="Pfam" id="PF05930">
    <property type="entry name" value="Phage_AlpA"/>
    <property type="match status" value="1"/>
</dbReference>
<sequence length="82" mass="9178">MKSPLILAQGGELREGERLLRLPQVLQIIPVSRSEWYRRLAAGDAPAAVELGPRARAWRLSDINDYLIRIAARDRTQVGSAK</sequence>
<organism evidence="1 2">
    <name type="scientific">Pseudoxanthomonas wuyuanensis</name>
    <dbReference type="NCBI Taxonomy" id="1073196"/>
    <lineage>
        <taxon>Bacteria</taxon>
        <taxon>Pseudomonadati</taxon>
        <taxon>Pseudomonadota</taxon>
        <taxon>Gammaproteobacteria</taxon>
        <taxon>Lysobacterales</taxon>
        <taxon>Lysobacteraceae</taxon>
        <taxon>Pseudoxanthomonas</taxon>
    </lineage>
</organism>
<dbReference type="Proteomes" id="UP000219374">
    <property type="component" value="Unassembled WGS sequence"/>
</dbReference>
<dbReference type="InterPro" id="IPR010260">
    <property type="entry name" value="AlpA"/>
</dbReference>
<protein>
    <submittedName>
        <fullName evidence="1">Transcriptional regulator, AlpA family</fullName>
    </submittedName>
</protein>
<evidence type="ECO:0000313" key="1">
    <source>
        <dbReference type="EMBL" id="SOD51254.1"/>
    </source>
</evidence>
<proteinExistence type="predicted"/>
<dbReference type="AlphaFoldDB" id="A0A286CXZ2"/>
<accession>A0A286CXZ2</accession>
<dbReference type="OrthoDB" id="5986966at2"/>